<proteinExistence type="inferred from homology"/>
<dbReference type="InterPro" id="IPR007696">
    <property type="entry name" value="DNA_mismatch_repair_MutS_core"/>
</dbReference>
<dbReference type="PROSITE" id="PS51900">
    <property type="entry name" value="CB"/>
    <property type="match status" value="1"/>
</dbReference>
<dbReference type="Pfam" id="PF05190">
    <property type="entry name" value="MutS_IV"/>
    <property type="match status" value="1"/>
</dbReference>
<dbReference type="InterPro" id="IPR005748">
    <property type="entry name" value="DNA_mismatch_repair_MutS"/>
</dbReference>
<keyword evidence="8 10" id="KW-0234">DNA repair</keyword>
<evidence type="ECO:0000256" key="7">
    <source>
        <dbReference type="ARBA" id="ARBA00023125"/>
    </source>
</evidence>
<feature type="coiled-coil region" evidence="12">
    <location>
        <begin position="488"/>
        <end position="522"/>
    </location>
</feature>
<dbReference type="SUPFAM" id="SSF52540">
    <property type="entry name" value="P-loop containing nucleoside triphosphate hydrolases"/>
    <property type="match status" value="1"/>
</dbReference>
<dbReference type="Pfam" id="PF01624">
    <property type="entry name" value="MutS_I"/>
    <property type="match status" value="1"/>
</dbReference>
<keyword evidence="15" id="KW-1185">Reference proteome</keyword>
<evidence type="ECO:0000256" key="9">
    <source>
        <dbReference type="ARBA" id="ARBA00024647"/>
    </source>
</evidence>
<dbReference type="SUPFAM" id="SSF55271">
    <property type="entry name" value="DNA repair protein MutS, domain I"/>
    <property type="match status" value="1"/>
</dbReference>
<organism evidence="14 15">
    <name type="scientific">Hydrogenobacter thermophilus (strain DSM 6534 / IAM 12695 / TK-6)</name>
    <dbReference type="NCBI Taxonomy" id="608538"/>
    <lineage>
        <taxon>Bacteria</taxon>
        <taxon>Pseudomonadati</taxon>
        <taxon>Aquificota</taxon>
        <taxon>Aquificia</taxon>
        <taxon>Aquificales</taxon>
        <taxon>Aquificaceae</taxon>
        <taxon>Hydrogenobacter</taxon>
    </lineage>
</organism>
<dbReference type="InterPro" id="IPR007861">
    <property type="entry name" value="DNA_mismatch_repair_MutS_clamp"/>
</dbReference>
<evidence type="ECO:0000256" key="12">
    <source>
        <dbReference type="SAM" id="Coils"/>
    </source>
</evidence>
<dbReference type="Proteomes" id="UP000002574">
    <property type="component" value="Chromosome"/>
</dbReference>
<evidence type="ECO:0000256" key="8">
    <source>
        <dbReference type="ARBA" id="ARBA00023204"/>
    </source>
</evidence>
<keyword evidence="12" id="KW-0175">Coiled coil</keyword>
<feature type="domain" description="Core-binding (CB)" evidence="13">
    <location>
        <begin position="782"/>
        <end position="855"/>
    </location>
</feature>
<dbReference type="InterPro" id="IPR045076">
    <property type="entry name" value="MutS"/>
</dbReference>
<keyword evidence="6" id="KW-0229">DNA integration</keyword>
<dbReference type="GO" id="GO:0005829">
    <property type="term" value="C:cytosol"/>
    <property type="evidence" value="ECO:0007669"/>
    <property type="project" value="TreeGrafter"/>
</dbReference>
<dbReference type="PIRSF" id="PIRSF037677">
    <property type="entry name" value="DNA_mis_repair_Msh6"/>
    <property type="match status" value="1"/>
</dbReference>
<evidence type="ECO:0000256" key="3">
    <source>
        <dbReference type="ARBA" id="ARBA00022741"/>
    </source>
</evidence>
<reference evidence="14 15" key="1">
    <citation type="journal article" date="2010" name="J. Bacteriol.">
        <title>Complete genome sequence of the thermophilic, obligately chemolithoautotrophic hydrogen-oxidizing bacterium Hydrogenobacter thermophilus TK-6.</title>
        <authorList>
            <person name="Arai H."/>
            <person name="Kanbe H."/>
            <person name="Ishii M."/>
            <person name="Igarashi Y."/>
        </authorList>
    </citation>
    <scope>NUCLEOTIDE SEQUENCE [LARGE SCALE GENOMIC DNA]</scope>
    <source>
        <strain evidence="15">DSM 6534 / IAM 12695 / TK-6 [Tokyo]</strain>
    </source>
</reference>
<feature type="coiled-coil region" evidence="12">
    <location>
        <begin position="386"/>
        <end position="449"/>
    </location>
</feature>
<dbReference type="InterPro" id="IPR036187">
    <property type="entry name" value="DNA_mismatch_repair_MutS_sf"/>
</dbReference>
<evidence type="ECO:0000256" key="4">
    <source>
        <dbReference type="ARBA" id="ARBA00022763"/>
    </source>
</evidence>
<dbReference type="Gene3D" id="3.30.420.110">
    <property type="entry name" value="MutS, connector domain"/>
    <property type="match status" value="1"/>
</dbReference>
<dbReference type="Gene3D" id="3.40.50.300">
    <property type="entry name" value="P-loop containing nucleotide triphosphate hydrolases"/>
    <property type="match status" value="1"/>
</dbReference>
<dbReference type="InterPro" id="IPR027417">
    <property type="entry name" value="P-loop_NTPase"/>
</dbReference>
<dbReference type="FunFam" id="3.40.50.300:FF:000870">
    <property type="entry name" value="MutS protein homolog 4"/>
    <property type="match status" value="1"/>
</dbReference>
<feature type="coiled-coil region" evidence="12">
    <location>
        <begin position="312"/>
        <end position="339"/>
    </location>
</feature>
<evidence type="ECO:0000256" key="11">
    <source>
        <dbReference type="RuleBase" id="RU003756"/>
    </source>
</evidence>
<dbReference type="eggNOG" id="COG0249">
    <property type="taxonomic scope" value="Bacteria"/>
</dbReference>
<dbReference type="InterPro" id="IPR044068">
    <property type="entry name" value="CB"/>
</dbReference>
<gene>
    <name evidence="14" type="primary">mutS1</name>
    <name evidence="10" type="synonym">mutS</name>
    <name evidence="14" type="ordered locus">HTH_0040</name>
</gene>
<protein>
    <recommendedName>
        <fullName evidence="2 10">DNA mismatch repair protein MutS</fullName>
    </recommendedName>
</protein>
<keyword evidence="7 10" id="KW-0238">DNA-binding</keyword>
<dbReference type="STRING" id="608538.HTH_0040"/>
<dbReference type="GO" id="GO:0030983">
    <property type="term" value="F:mismatched DNA binding"/>
    <property type="evidence" value="ECO:0007669"/>
    <property type="project" value="InterPro"/>
</dbReference>
<comment type="similarity">
    <text evidence="1 10 11">Belongs to the DNA mismatch repair MutS family.</text>
</comment>
<evidence type="ECO:0000256" key="6">
    <source>
        <dbReference type="ARBA" id="ARBA00022908"/>
    </source>
</evidence>
<dbReference type="Gene3D" id="3.40.1170.10">
    <property type="entry name" value="DNA repair protein MutS, domain I"/>
    <property type="match status" value="1"/>
</dbReference>
<dbReference type="Pfam" id="PF00488">
    <property type="entry name" value="MutS_V"/>
    <property type="match status" value="1"/>
</dbReference>
<dbReference type="GO" id="GO:0015074">
    <property type="term" value="P:DNA integration"/>
    <property type="evidence" value="ECO:0007669"/>
    <property type="project" value="UniProtKB-KW"/>
</dbReference>
<dbReference type="PANTHER" id="PTHR11361:SF34">
    <property type="entry name" value="DNA MISMATCH REPAIR PROTEIN MSH1, MITOCHONDRIAL"/>
    <property type="match status" value="1"/>
</dbReference>
<dbReference type="SMART" id="SM00534">
    <property type="entry name" value="MUTSac"/>
    <property type="match status" value="1"/>
</dbReference>
<sequence>MWNTPSEGELTPMLSQYHHFKRLHPDCLLFFRLGDFYELFYEDAHIGSKELGLVLTSRPSGKGKERIPMCGVPYHSSTNYITKLVSKGYKVAICEQMEDATQAKGLVRREVIRVITPGTYFEKDLSGLACVYVKGKRYFCAYLNPSTGEFVAGSFSQEQVYEFLCKFSPREVLLQRGTHLEPEKYIRTYKTELDEEYFSRGLEELIRDFNLHSYRSLGFETQEELIPCGCAYLYLKSTQRGFTPFVSKPKPYSDEGYVRIDYRARRGLELLESYEGREDISLFSVIDRTLTGMGRRRLKFHLLHPFRSRERILQVQSAVEELTEKRQALKEIREYLKDMPDIERLISRISGNVATPRDFVLLKKALFLASRLKEGFSGAEFSSSLLKSLFEDMQDLRELAQDIDNTLVDDPPLHVKEGGLIKDGVSHELDRLRYICQNSESLLREYEEKLRKETGVQSLKIGYNRVMGYYIEVTKPNLKYVPSYFKRRQTLSNAERFITEELSSLEEKILSAQARIKDMEYEIFASLRERVLSKVEAIARSAQKVGFLDYLQSLAYVALEKGWKKPQITDEKVIKIKEGRHPLIEAFVKDYVPNDTSIDERENIMIITGPNMAGKSSYIRQVAVLTLLAHMGSFIPCQEAEIGTVSSIHARIGSGDILALGVSTFMNEMLDVASILNSADERSLIVLDEVGRGTSTYDGISLTKALVEYIAKRVKARTLLATHYLEITKLEEEINGIRNYHMAVSREGERVNFLYRLKRGSAEGSFGIEVAKMAGLPQELINRAKEILSEYESMLQLPFLERVYAESVRIANEKSWQEFLDYIESIDIANTTPLQALLVLSQLKERLKMLKDASP</sequence>
<dbReference type="HAMAP" id="MF_00096">
    <property type="entry name" value="MutS"/>
    <property type="match status" value="1"/>
</dbReference>
<dbReference type="Pfam" id="PF05188">
    <property type="entry name" value="MutS_II"/>
    <property type="match status" value="1"/>
</dbReference>
<dbReference type="GO" id="GO:0003684">
    <property type="term" value="F:damaged DNA binding"/>
    <property type="evidence" value="ECO:0007669"/>
    <property type="project" value="UniProtKB-UniRule"/>
</dbReference>
<dbReference type="InterPro" id="IPR007695">
    <property type="entry name" value="DNA_mismatch_repair_MutS-lik_N"/>
</dbReference>
<name>D3DFA5_HYDTT</name>
<dbReference type="InterPro" id="IPR000432">
    <property type="entry name" value="DNA_mismatch_repair_MutS_C"/>
</dbReference>
<dbReference type="EMBL" id="AP011112">
    <property type="protein sequence ID" value="BAI68507.1"/>
    <property type="molecule type" value="Genomic_DNA"/>
</dbReference>
<dbReference type="SMART" id="SM00533">
    <property type="entry name" value="MUTSd"/>
    <property type="match status" value="1"/>
</dbReference>
<evidence type="ECO:0000256" key="1">
    <source>
        <dbReference type="ARBA" id="ARBA00006271"/>
    </source>
</evidence>
<dbReference type="SUPFAM" id="SSF48334">
    <property type="entry name" value="DNA repair protein MutS, domain III"/>
    <property type="match status" value="1"/>
</dbReference>
<dbReference type="PROSITE" id="PS00486">
    <property type="entry name" value="DNA_MISMATCH_REPAIR_2"/>
    <property type="match status" value="1"/>
</dbReference>
<evidence type="ECO:0000256" key="2">
    <source>
        <dbReference type="ARBA" id="ARBA00021982"/>
    </source>
</evidence>
<dbReference type="NCBIfam" id="NF003810">
    <property type="entry name" value="PRK05399.1"/>
    <property type="match status" value="1"/>
</dbReference>
<evidence type="ECO:0000313" key="15">
    <source>
        <dbReference type="Proteomes" id="UP000002574"/>
    </source>
</evidence>
<dbReference type="AlphaFoldDB" id="D3DFA5"/>
<dbReference type="InterPro" id="IPR007860">
    <property type="entry name" value="DNA_mmatch_repair_MutS_con_dom"/>
</dbReference>
<dbReference type="GO" id="GO:0006298">
    <property type="term" value="P:mismatch repair"/>
    <property type="evidence" value="ECO:0007669"/>
    <property type="project" value="UniProtKB-UniRule"/>
</dbReference>
<dbReference type="InterPro" id="IPR017261">
    <property type="entry name" value="DNA_mismatch_repair_MutS/MSH"/>
</dbReference>
<dbReference type="InterPro" id="IPR016151">
    <property type="entry name" value="DNA_mismatch_repair_MutS_N"/>
</dbReference>
<dbReference type="PANTHER" id="PTHR11361">
    <property type="entry name" value="DNA MISMATCH REPAIR PROTEIN MUTS FAMILY MEMBER"/>
    <property type="match status" value="1"/>
</dbReference>
<dbReference type="FunFam" id="3.40.1170.10:FF:000001">
    <property type="entry name" value="DNA mismatch repair protein MutS"/>
    <property type="match status" value="1"/>
</dbReference>
<accession>D3DFA5</accession>
<keyword evidence="5 10" id="KW-0067">ATP-binding</keyword>
<dbReference type="Gene3D" id="1.10.1420.10">
    <property type="match status" value="2"/>
</dbReference>
<keyword evidence="3 10" id="KW-0547">Nucleotide-binding</keyword>
<dbReference type="Pfam" id="PF05192">
    <property type="entry name" value="MutS_III"/>
    <property type="match status" value="1"/>
</dbReference>
<keyword evidence="4 10" id="KW-0227">DNA damage</keyword>
<dbReference type="GO" id="GO:0005524">
    <property type="term" value="F:ATP binding"/>
    <property type="evidence" value="ECO:0007669"/>
    <property type="project" value="UniProtKB-UniRule"/>
</dbReference>
<evidence type="ECO:0000259" key="13">
    <source>
        <dbReference type="PROSITE" id="PS51900"/>
    </source>
</evidence>
<dbReference type="NCBIfam" id="TIGR01070">
    <property type="entry name" value="mutS1"/>
    <property type="match status" value="1"/>
</dbReference>
<feature type="binding site" evidence="10">
    <location>
        <begin position="609"/>
        <end position="616"/>
    </location>
    <ligand>
        <name>ATP</name>
        <dbReference type="ChEBI" id="CHEBI:30616"/>
    </ligand>
</feature>
<evidence type="ECO:0000256" key="10">
    <source>
        <dbReference type="HAMAP-Rule" id="MF_00096"/>
    </source>
</evidence>
<dbReference type="KEGG" id="hth:HTH_0040"/>
<comment type="function">
    <text evidence="9 10">This protein is involved in the repair of mismatches in DNA. It is possible that it carries out the mismatch recognition step. This protein has a weak ATPase activity.</text>
</comment>
<dbReference type="SUPFAM" id="SSF53150">
    <property type="entry name" value="DNA repair protein MutS, domain II"/>
    <property type="match status" value="1"/>
</dbReference>
<dbReference type="GO" id="GO:0140664">
    <property type="term" value="F:ATP-dependent DNA damage sensor activity"/>
    <property type="evidence" value="ECO:0007669"/>
    <property type="project" value="InterPro"/>
</dbReference>
<dbReference type="RefSeq" id="WP_012962690.1">
    <property type="nucleotide sequence ID" value="NC_013799.1"/>
</dbReference>
<evidence type="ECO:0000256" key="5">
    <source>
        <dbReference type="ARBA" id="ARBA00022840"/>
    </source>
</evidence>
<dbReference type="InterPro" id="IPR036678">
    <property type="entry name" value="MutS_con_dom_sf"/>
</dbReference>
<evidence type="ECO:0000313" key="14">
    <source>
        <dbReference type="EMBL" id="BAI68507.1"/>
    </source>
</evidence>